<dbReference type="KEGG" id="mtun:MTUNDRAET4_2521"/>
<comment type="subcellular location">
    <subcellularLocation>
        <location evidence="2">Cell membrane</location>
        <topology evidence="2">Single-pass membrane protein</topology>
    </subcellularLocation>
</comment>
<dbReference type="Pfam" id="PF02611">
    <property type="entry name" value="CDH"/>
    <property type="match status" value="1"/>
</dbReference>
<organism evidence="20 21">
    <name type="scientific">Methylocella tundrae</name>
    <dbReference type="NCBI Taxonomy" id="227605"/>
    <lineage>
        <taxon>Bacteria</taxon>
        <taxon>Pseudomonadati</taxon>
        <taxon>Pseudomonadota</taxon>
        <taxon>Alphaproteobacteria</taxon>
        <taxon>Hyphomicrobiales</taxon>
        <taxon>Beijerinckiaceae</taxon>
        <taxon>Methylocella</taxon>
    </lineage>
</organism>
<evidence type="ECO:0000256" key="14">
    <source>
        <dbReference type="ARBA" id="ARBA00023136"/>
    </source>
</evidence>
<evidence type="ECO:0000256" key="17">
    <source>
        <dbReference type="ARBA" id="ARBA00032888"/>
    </source>
</evidence>
<evidence type="ECO:0000313" key="20">
    <source>
        <dbReference type="EMBL" id="VFU09408.1"/>
    </source>
</evidence>
<keyword evidence="11" id="KW-0378">Hydrolase</keyword>
<evidence type="ECO:0000256" key="2">
    <source>
        <dbReference type="ARBA" id="ARBA00004162"/>
    </source>
</evidence>
<dbReference type="GO" id="GO:0008715">
    <property type="term" value="F:CDP-diacylglycerol diphosphatase activity"/>
    <property type="evidence" value="ECO:0007669"/>
    <property type="project" value="UniProtKB-EC"/>
</dbReference>
<gene>
    <name evidence="20" type="ORF">MTUNDRAET4_2521</name>
</gene>
<accession>A0A4U8Z280</accession>
<evidence type="ECO:0000256" key="4">
    <source>
        <dbReference type="ARBA" id="ARBA00005189"/>
    </source>
</evidence>
<dbReference type="PIRSF" id="PIRSF001273">
    <property type="entry name" value="CDH"/>
    <property type="match status" value="1"/>
</dbReference>
<evidence type="ECO:0000256" key="9">
    <source>
        <dbReference type="ARBA" id="ARBA00022516"/>
    </source>
</evidence>
<evidence type="ECO:0000256" key="16">
    <source>
        <dbReference type="ARBA" id="ARBA00023264"/>
    </source>
</evidence>
<dbReference type="GO" id="GO:0008654">
    <property type="term" value="P:phospholipid biosynthetic process"/>
    <property type="evidence" value="ECO:0007669"/>
    <property type="project" value="UniProtKB-KW"/>
</dbReference>
<evidence type="ECO:0000256" key="3">
    <source>
        <dbReference type="ARBA" id="ARBA00004927"/>
    </source>
</evidence>
<dbReference type="EC" id="3.6.1.26" evidence="6"/>
<dbReference type="Proteomes" id="UP000294360">
    <property type="component" value="Chromosome"/>
</dbReference>
<sequence>MLIETPPAPAASEAKSLRRFGAALGAICLIGAAAVGVAAASDPNALWSIVHGLCVFDKTHLHTSAPCASVDLEGGEAQGSAVLKDILGKTQFLLIPTRRLTGIEDPLIGTDGLPNYWSAAWDARNLVAKNARRDLARDEIGMAINGAGARTQDQLHIHIDCVRPDVRDALAGRSAEIGAHWADFTLLGGHYRARRIDGEAPDPDPFRLLAEDKRSAPLSEDSLAVIGARFSDGKPGFVLLAEQAPRGAVHTENLLDHSCAVAAR</sequence>
<reference evidence="20 21" key="1">
    <citation type="submission" date="2019-03" db="EMBL/GenBank/DDBJ databases">
        <authorList>
            <person name="Kox A.R. M."/>
        </authorList>
    </citation>
    <scope>NUCLEOTIDE SEQUENCE [LARGE SCALE GENOMIC DNA]</scope>
    <source>
        <strain evidence="20">MTUNDRAET4 annotated genome</strain>
    </source>
</reference>
<dbReference type="GO" id="GO:0005886">
    <property type="term" value="C:plasma membrane"/>
    <property type="evidence" value="ECO:0007669"/>
    <property type="project" value="UniProtKB-SubCell"/>
</dbReference>
<evidence type="ECO:0000256" key="5">
    <source>
        <dbReference type="ARBA" id="ARBA00006435"/>
    </source>
</evidence>
<evidence type="ECO:0000256" key="12">
    <source>
        <dbReference type="ARBA" id="ARBA00022989"/>
    </source>
</evidence>
<dbReference type="Gene3D" id="3.30.428.30">
    <property type="entry name" value="HIT family - CDH-like"/>
    <property type="match status" value="1"/>
</dbReference>
<comment type="pathway">
    <text evidence="3">Phospholipid metabolism; CDP-diacylglycerol degradation; phosphatidate from CDP-diacylglycerol: step 1/1.</text>
</comment>
<dbReference type="GO" id="GO:0046342">
    <property type="term" value="P:CDP-diacylglycerol catabolic process"/>
    <property type="evidence" value="ECO:0007669"/>
    <property type="project" value="UniProtKB-UniPathway"/>
</dbReference>
<keyword evidence="13" id="KW-0443">Lipid metabolism</keyword>
<dbReference type="OrthoDB" id="481399at2"/>
<evidence type="ECO:0000256" key="13">
    <source>
        <dbReference type="ARBA" id="ARBA00023098"/>
    </source>
</evidence>
<evidence type="ECO:0000256" key="6">
    <source>
        <dbReference type="ARBA" id="ARBA00012375"/>
    </source>
</evidence>
<evidence type="ECO:0000256" key="10">
    <source>
        <dbReference type="ARBA" id="ARBA00022692"/>
    </source>
</evidence>
<evidence type="ECO:0000256" key="15">
    <source>
        <dbReference type="ARBA" id="ARBA00023209"/>
    </source>
</evidence>
<dbReference type="InterPro" id="IPR036265">
    <property type="entry name" value="HIT-like_sf"/>
</dbReference>
<evidence type="ECO:0000256" key="11">
    <source>
        <dbReference type="ARBA" id="ARBA00022801"/>
    </source>
</evidence>
<evidence type="ECO:0000256" key="8">
    <source>
        <dbReference type="ARBA" id="ARBA00022475"/>
    </source>
</evidence>
<protein>
    <recommendedName>
        <fullName evidence="7">CDP-diacylglycerol pyrophosphatase</fullName>
        <ecNumber evidence="6">3.6.1.26</ecNumber>
    </recommendedName>
    <alternativeName>
        <fullName evidence="17">CDP-diacylglycerol phosphatidylhydrolase</fullName>
    </alternativeName>
    <alternativeName>
        <fullName evidence="18">CDP-diglyceride hydrolase</fullName>
    </alternativeName>
</protein>
<keyword evidence="14 19" id="KW-0472">Membrane</keyword>
<dbReference type="EMBL" id="LR536450">
    <property type="protein sequence ID" value="VFU09408.1"/>
    <property type="molecule type" value="Genomic_DNA"/>
</dbReference>
<dbReference type="InterPro" id="IPR003763">
    <property type="entry name" value="CDP-diacylglyc_Pase"/>
</dbReference>
<evidence type="ECO:0000256" key="1">
    <source>
        <dbReference type="ARBA" id="ARBA00001007"/>
    </source>
</evidence>
<comment type="pathway">
    <text evidence="4">Lipid metabolism.</text>
</comment>
<keyword evidence="8" id="KW-1003">Cell membrane</keyword>
<proteinExistence type="inferred from homology"/>
<comment type="catalytic activity">
    <reaction evidence="1">
        <text>a CDP-1,2-diacyl-sn-glycerol + H2O = a 1,2-diacyl-sn-glycero-3-phosphate + CMP + 2 H(+)</text>
        <dbReference type="Rhea" id="RHEA:15221"/>
        <dbReference type="ChEBI" id="CHEBI:15377"/>
        <dbReference type="ChEBI" id="CHEBI:15378"/>
        <dbReference type="ChEBI" id="CHEBI:58332"/>
        <dbReference type="ChEBI" id="CHEBI:58608"/>
        <dbReference type="ChEBI" id="CHEBI:60377"/>
        <dbReference type="EC" id="3.6.1.26"/>
    </reaction>
</comment>
<evidence type="ECO:0000256" key="18">
    <source>
        <dbReference type="ARBA" id="ARBA00032892"/>
    </source>
</evidence>
<evidence type="ECO:0000256" key="7">
    <source>
        <dbReference type="ARBA" id="ARBA00019608"/>
    </source>
</evidence>
<keyword evidence="10 19" id="KW-0812">Transmembrane</keyword>
<keyword evidence="9" id="KW-0444">Lipid biosynthesis</keyword>
<dbReference type="UniPathway" id="UPA00609">
    <property type="reaction ID" value="UER00664"/>
</dbReference>
<evidence type="ECO:0000313" key="21">
    <source>
        <dbReference type="Proteomes" id="UP000294360"/>
    </source>
</evidence>
<comment type="similarity">
    <text evidence="5">Belongs to the Cdh family.</text>
</comment>
<keyword evidence="15" id="KW-0594">Phospholipid biosynthesis</keyword>
<evidence type="ECO:0000256" key="19">
    <source>
        <dbReference type="SAM" id="Phobius"/>
    </source>
</evidence>
<keyword evidence="16" id="KW-1208">Phospholipid metabolism</keyword>
<dbReference type="SUPFAM" id="SSF54197">
    <property type="entry name" value="HIT-like"/>
    <property type="match status" value="1"/>
</dbReference>
<dbReference type="AlphaFoldDB" id="A0A4U8Z280"/>
<dbReference type="RefSeq" id="WP_134489761.1">
    <property type="nucleotide sequence ID" value="NZ_CP139089.1"/>
</dbReference>
<feature type="transmembrane region" description="Helical" evidence="19">
    <location>
        <begin position="20"/>
        <end position="40"/>
    </location>
</feature>
<keyword evidence="12 19" id="KW-1133">Transmembrane helix</keyword>
<name>A0A4U8Z280_METTU</name>